<sequence>MFKVDCSHFPESGMQKSPKAIKFGRKHKGCTDPVKSYGNHPMERPADISY</sequence>
<reference evidence="2" key="1">
    <citation type="submission" date="2018-05" db="EMBL/GenBank/DDBJ databases">
        <authorList>
            <person name="Lanie J.A."/>
            <person name="Ng W.-L."/>
            <person name="Kazmierczak K.M."/>
            <person name="Andrzejewski T.M."/>
            <person name="Davidsen T.M."/>
            <person name="Wayne K.J."/>
            <person name="Tettelin H."/>
            <person name="Glass J.I."/>
            <person name="Rusch D."/>
            <person name="Podicherti R."/>
            <person name="Tsui H.-C.T."/>
            <person name="Winkler M.E."/>
        </authorList>
    </citation>
    <scope>NUCLEOTIDE SEQUENCE</scope>
</reference>
<evidence type="ECO:0000256" key="1">
    <source>
        <dbReference type="SAM" id="MobiDB-lite"/>
    </source>
</evidence>
<dbReference type="AlphaFoldDB" id="A0A382P6P6"/>
<name>A0A382P6P6_9ZZZZ</name>
<feature type="compositionally biased region" description="Basic and acidic residues" evidence="1">
    <location>
        <begin position="41"/>
        <end position="50"/>
    </location>
</feature>
<organism evidence="2">
    <name type="scientific">marine metagenome</name>
    <dbReference type="NCBI Taxonomy" id="408172"/>
    <lineage>
        <taxon>unclassified sequences</taxon>
        <taxon>metagenomes</taxon>
        <taxon>ecological metagenomes</taxon>
    </lineage>
</organism>
<evidence type="ECO:0000313" key="2">
    <source>
        <dbReference type="EMBL" id="SVC69073.1"/>
    </source>
</evidence>
<proteinExistence type="predicted"/>
<dbReference type="EMBL" id="UINC01105265">
    <property type="protein sequence ID" value="SVC69073.1"/>
    <property type="molecule type" value="Genomic_DNA"/>
</dbReference>
<protein>
    <submittedName>
        <fullName evidence="2">Uncharacterized protein</fullName>
    </submittedName>
</protein>
<feature type="region of interest" description="Disordered" evidence="1">
    <location>
        <begin position="24"/>
        <end position="50"/>
    </location>
</feature>
<accession>A0A382P6P6</accession>
<gene>
    <name evidence="2" type="ORF">METZ01_LOCUS321927</name>
</gene>